<dbReference type="InterPro" id="IPR000524">
    <property type="entry name" value="Tscrpt_reg_HTH_GntR"/>
</dbReference>
<dbReference type="SMART" id="SM00345">
    <property type="entry name" value="HTH_GNTR"/>
    <property type="match status" value="1"/>
</dbReference>
<organism evidence="5 6">
    <name type="scientific">Spelaeicoccus albus</name>
    <dbReference type="NCBI Taxonomy" id="1280376"/>
    <lineage>
        <taxon>Bacteria</taxon>
        <taxon>Bacillati</taxon>
        <taxon>Actinomycetota</taxon>
        <taxon>Actinomycetes</taxon>
        <taxon>Micrococcales</taxon>
        <taxon>Brevibacteriaceae</taxon>
        <taxon>Spelaeicoccus</taxon>
    </lineage>
</organism>
<dbReference type="PANTHER" id="PTHR43537">
    <property type="entry name" value="TRANSCRIPTIONAL REGULATOR, GNTR FAMILY"/>
    <property type="match status" value="1"/>
</dbReference>
<keyword evidence="1" id="KW-0805">Transcription regulation</keyword>
<accession>A0A7Z0D4J5</accession>
<evidence type="ECO:0000313" key="5">
    <source>
        <dbReference type="EMBL" id="NYI68759.1"/>
    </source>
</evidence>
<dbReference type="PRINTS" id="PR00035">
    <property type="entry name" value="HTHGNTR"/>
</dbReference>
<dbReference type="SMART" id="SM00895">
    <property type="entry name" value="FCD"/>
    <property type="match status" value="1"/>
</dbReference>
<dbReference type="Pfam" id="PF07729">
    <property type="entry name" value="FCD"/>
    <property type="match status" value="1"/>
</dbReference>
<dbReference type="InterPro" id="IPR008920">
    <property type="entry name" value="TF_FadR/GntR_C"/>
</dbReference>
<evidence type="ECO:0000313" key="6">
    <source>
        <dbReference type="Proteomes" id="UP000539111"/>
    </source>
</evidence>
<protein>
    <submittedName>
        <fullName evidence="5">DNA-binding FadR family transcriptional regulator</fullName>
    </submittedName>
</protein>
<dbReference type="EMBL" id="JACBZP010000001">
    <property type="protein sequence ID" value="NYI68759.1"/>
    <property type="molecule type" value="Genomic_DNA"/>
</dbReference>
<keyword evidence="2 5" id="KW-0238">DNA-binding</keyword>
<sequence>MFARETLTRQTFDALIEKIIDEKLEPGDALPATATLAEQFDISRPVVREALSALQACGFVKLRSGYTPVVAELDDRLIRMFISRVSHVQKNSMSRLMEVRMPLEIEAARLAALRADAVERQKILTANDRMQAALRDSSAYPSLDTSFHAEVAEATDNQILLWTIRSIRSELMATMLAVRQYRDENGLVGNEQAQHDEICAAIADGDADAAAAAMKNHLESSSALIKKVEGNNNDH</sequence>
<evidence type="ECO:0000256" key="2">
    <source>
        <dbReference type="ARBA" id="ARBA00023125"/>
    </source>
</evidence>
<dbReference type="GO" id="GO:0003677">
    <property type="term" value="F:DNA binding"/>
    <property type="evidence" value="ECO:0007669"/>
    <property type="project" value="UniProtKB-KW"/>
</dbReference>
<reference evidence="5 6" key="1">
    <citation type="submission" date="2020-07" db="EMBL/GenBank/DDBJ databases">
        <title>Sequencing the genomes of 1000 actinobacteria strains.</title>
        <authorList>
            <person name="Klenk H.-P."/>
        </authorList>
    </citation>
    <scope>NUCLEOTIDE SEQUENCE [LARGE SCALE GENOMIC DNA]</scope>
    <source>
        <strain evidence="5 6">DSM 26341</strain>
    </source>
</reference>
<keyword evidence="3" id="KW-0804">Transcription</keyword>
<comment type="caution">
    <text evidence="5">The sequence shown here is derived from an EMBL/GenBank/DDBJ whole genome shotgun (WGS) entry which is preliminary data.</text>
</comment>
<dbReference type="Gene3D" id="1.10.10.10">
    <property type="entry name" value="Winged helix-like DNA-binding domain superfamily/Winged helix DNA-binding domain"/>
    <property type="match status" value="1"/>
</dbReference>
<dbReference type="GO" id="GO:0003700">
    <property type="term" value="F:DNA-binding transcription factor activity"/>
    <property type="evidence" value="ECO:0007669"/>
    <property type="project" value="InterPro"/>
</dbReference>
<dbReference type="Proteomes" id="UP000539111">
    <property type="component" value="Unassembled WGS sequence"/>
</dbReference>
<dbReference type="InterPro" id="IPR036388">
    <property type="entry name" value="WH-like_DNA-bd_sf"/>
</dbReference>
<dbReference type="PANTHER" id="PTHR43537:SF5">
    <property type="entry name" value="UXU OPERON TRANSCRIPTIONAL REGULATOR"/>
    <property type="match status" value="1"/>
</dbReference>
<dbReference type="AlphaFoldDB" id="A0A7Z0D4J5"/>
<evidence type="ECO:0000256" key="1">
    <source>
        <dbReference type="ARBA" id="ARBA00023015"/>
    </source>
</evidence>
<dbReference type="RefSeq" id="WP_179429056.1">
    <property type="nucleotide sequence ID" value="NZ_JACBZP010000001.1"/>
</dbReference>
<evidence type="ECO:0000259" key="4">
    <source>
        <dbReference type="PROSITE" id="PS50949"/>
    </source>
</evidence>
<dbReference type="SUPFAM" id="SSF48008">
    <property type="entry name" value="GntR ligand-binding domain-like"/>
    <property type="match status" value="1"/>
</dbReference>
<feature type="domain" description="HTH gntR-type" evidence="4">
    <location>
        <begin position="5"/>
        <end position="73"/>
    </location>
</feature>
<gene>
    <name evidence="5" type="ORF">BJY26_003065</name>
</gene>
<evidence type="ECO:0000256" key="3">
    <source>
        <dbReference type="ARBA" id="ARBA00023163"/>
    </source>
</evidence>
<dbReference type="SUPFAM" id="SSF46785">
    <property type="entry name" value="Winged helix' DNA-binding domain"/>
    <property type="match status" value="1"/>
</dbReference>
<name>A0A7Z0D4J5_9MICO</name>
<proteinExistence type="predicted"/>
<dbReference type="InterPro" id="IPR036390">
    <property type="entry name" value="WH_DNA-bd_sf"/>
</dbReference>
<dbReference type="PROSITE" id="PS50949">
    <property type="entry name" value="HTH_GNTR"/>
    <property type="match status" value="1"/>
</dbReference>
<dbReference type="Pfam" id="PF00392">
    <property type="entry name" value="GntR"/>
    <property type="match status" value="1"/>
</dbReference>
<dbReference type="InterPro" id="IPR011711">
    <property type="entry name" value="GntR_C"/>
</dbReference>
<keyword evidence="6" id="KW-1185">Reference proteome</keyword>
<dbReference type="Gene3D" id="1.20.120.530">
    <property type="entry name" value="GntR ligand-binding domain-like"/>
    <property type="match status" value="1"/>
</dbReference>
<dbReference type="CDD" id="cd07377">
    <property type="entry name" value="WHTH_GntR"/>
    <property type="match status" value="1"/>
</dbReference>